<organism evidence="6 7">
    <name type="scientific">Micromonospora nigra</name>
    <dbReference type="NCBI Taxonomy" id="145857"/>
    <lineage>
        <taxon>Bacteria</taxon>
        <taxon>Bacillati</taxon>
        <taxon>Actinomycetota</taxon>
        <taxon>Actinomycetes</taxon>
        <taxon>Micromonosporales</taxon>
        <taxon>Micromonosporaceae</taxon>
        <taxon>Micromonospora</taxon>
    </lineage>
</organism>
<evidence type="ECO:0000259" key="5">
    <source>
        <dbReference type="PROSITE" id="PS51898"/>
    </source>
</evidence>
<dbReference type="PANTHER" id="PTHR30629">
    <property type="entry name" value="PROPHAGE INTEGRASE"/>
    <property type="match status" value="1"/>
</dbReference>
<feature type="domain" description="Tyr recombinase" evidence="5">
    <location>
        <begin position="179"/>
        <end position="401"/>
    </location>
</feature>
<accession>A0A1C6SST9</accession>
<reference evidence="6 7" key="1">
    <citation type="submission" date="2016-06" db="EMBL/GenBank/DDBJ databases">
        <authorList>
            <person name="Kjaerup R.B."/>
            <person name="Dalgaard T.S."/>
            <person name="Juul-Madsen H.R."/>
        </authorList>
    </citation>
    <scope>NUCLEOTIDE SEQUENCE [LARGE SCALE GENOMIC DNA]</scope>
    <source>
        <strain evidence="6 7">DSM 43818</strain>
    </source>
</reference>
<protein>
    <submittedName>
        <fullName evidence="6">Site-specific recombinase XerD</fullName>
    </submittedName>
</protein>
<dbReference type="GO" id="GO:0003677">
    <property type="term" value="F:DNA binding"/>
    <property type="evidence" value="ECO:0007669"/>
    <property type="project" value="UniProtKB-KW"/>
</dbReference>
<name>A0A1C6SST9_9ACTN</name>
<evidence type="ECO:0000256" key="2">
    <source>
        <dbReference type="ARBA" id="ARBA00022908"/>
    </source>
</evidence>
<dbReference type="InterPro" id="IPR013762">
    <property type="entry name" value="Integrase-like_cat_sf"/>
</dbReference>
<dbReference type="InterPro" id="IPR010998">
    <property type="entry name" value="Integrase_recombinase_N"/>
</dbReference>
<dbReference type="RefSeq" id="WP_139128962.1">
    <property type="nucleotide sequence ID" value="NZ_FMHT01000003.1"/>
</dbReference>
<dbReference type="Pfam" id="PF00589">
    <property type="entry name" value="Phage_integrase"/>
    <property type="match status" value="1"/>
</dbReference>
<dbReference type="SUPFAM" id="SSF56349">
    <property type="entry name" value="DNA breaking-rejoining enzymes"/>
    <property type="match status" value="1"/>
</dbReference>
<dbReference type="Proteomes" id="UP000199699">
    <property type="component" value="Unassembled WGS sequence"/>
</dbReference>
<comment type="similarity">
    <text evidence="1">Belongs to the 'phage' integrase family.</text>
</comment>
<dbReference type="InterPro" id="IPR011010">
    <property type="entry name" value="DNA_brk_join_enz"/>
</dbReference>
<dbReference type="Gene3D" id="1.10.150.130">
    <property type="match status" value="1"/>
</dbReference>
<sequence length="408" mass="45583">MAWIRQLPSGLWAATVRLPKGSDPDRVTETDRLKGAVTKWAADLEADIRRGDWIDPRAGKKTVGECWEKWGATGRRLEQASRRRDESHWRVHVAPRWAGTPVGSILKPDVTAWVVEMESTHKPSCRKRDTCRGCKPPVGAATIEGAVGVLRAVLDLAVEGKLIRDNPARNIKKPKRRAHVDRILDPGEERRLVDALDRMFFGRVDAGLFVELIADTGMRWEEAAAIPPEMIDTRKHRIHIAWVMERDGTCRPYAKSTAGNRTVTYGEQLVKRIAAAKLAAVEVTGVFPKGGPTRLVFTSEKGDALRYSNWHRRVWTPALRGLPERPKVKGHAYRAAVAGAELADPQPTPHDLRHGFGTRLADEGVPVHDIMALMGHEDLRSAQRYLHAGEARFERARDALRRARTASS</sequence>
<dbReference type="GO" id="GO:0006310">
    <property type="term" value="P:DNA recombination"/>
    <property type="evidence" value="ECO:0007669"/>
    <property type="project" value="UniProtKB-KW"/>
</dbReference>
<evidence type="ECO:0000256" key="4">
    <source>
        <dbReference type="ARBA" id="ARBA00023172"/>
    </source>
</evidence>
<evidence type="ECO:0000256" key="3">
    <source>
        <dbReference type="ARBA" id="ARBA00023125"/>
    </source>
</evidence>
<dbReference type="InterPro" id="IPR002104">
    <property type="entry name" value="Integrase_catalytic"/>
</dbReference>
<proteinExistence type="inferred from homology"/>
<dbReference type="InterPro" id="IPR050808">
    <property type="entry name" value="Phage_Integrase"/>
</dbReference>
<dbReference type="GO" id="GO:0015074">
    <property type="term" value="P:DNA integration"/>
    <property type="evidence" value="ECO:0007669"/>
    <property type="project" value="UniProtKB-KW"/>
</dbReference>
<dbReference type="PROSITE" id="PS51898">
    <property type="entry name" value="TYR_RECOMBINASE"/>
    <property type="match status" value="1"/>
</dbReference>
<evidence type="ECO:0000313" key="6">
    <source>
        <dbReference type="EMBL" id="SCL32235.1"/>
    </source>
</evidence>
<dbReference type="CDD" id="cd00397">
    <property type="entry name" value="DNA_BRE_C"/>
    <property type="match status" value="1"/>
</dbReference>
<keyword evidence="4" id="KW-0233">DNA recombination</keyword>
<keyword evidence="2" id="KW-0229">DNA integration</keyword>
<dbReference type="Gene3D" id="1.10.443.10">
    <property type="entry name" value="Intergrase catalytic core"/>
    <property type="match status" value="1"/>
</dbReference>
<dbReference type="EMBL" id="FMHT01000003">
    <property type="protein sequence ID" value="SCL32235.1"/>
    <property type="molecule type" value="Genomic_DNA"/>
</dbReference>
<evidence type="ECO:0000313" key="7">
    <source>
        <dbReference type="Proteomes" id="UP000199699"/>
    </source>
</evidence>
<dbReference type="AlphaFoldDB" id="A0A1C6SST9"/>
<gene>
    <name evidence="6" type="ORF">GA0070616_4412</name>
</gene>
<evidence type="ECO:0000256" key="1">
    <source>
        <dbReference type="ARBA" id="ARBA00008857"/>
    </source>
</evidence>
<dbReference type="STRING" id="145857.GA0070616_4412"/>
<dbReference type="OrthoDB" id="1822491at2"/>
<keyword evidence="7" id="KW-1185">Reference proteome</keyword>
<dbReference type="PANTHER" id="PTHR30629:SF2">
    <property type="entry name" value="PROPHAGE INTEGRASE INTS-RELATED"/>
    <property type="match status" value="1"/>
</dbReference>
<keyword evidence="3" id="KW-0238">DNA-binding</keyword>